<dbReference type="GO" id="GO:0005886">
    <property type="term" value="C:plasma membrane"/>
    <property type="evidence" value="ECO:0007669"/>
    <property type="project" value="UniProtKB-SubCell"/>
</dbReference>
<keyword evidence="6 11" id="KW-0812">Transmembrane</keyword>
<dbReference type="AlphaFoldDB" id="A0A1M5PNS8"/>
<dbReference type="PANTHER" id="PTHR45453:SF2">
    <property type="entry name" value="HISTIDINE KINASE"/>
    <property type="match status" value="1"/>
</dbReference>
<evidence type="ECO:0000256" key="3">
    <source>
        <dbReference type="ARBA" id="ARBA00012438"/>
    </source>
</evidence>
<evidence type="ECO:0000259" key="12">
    <source>
        <dbReference type="PROSITE" id="PS50109"/>
    </source>
</evidence>
<evidence type="ECO:0000256" key="9">
    <source>
        <dbReference type="ARBA" id="ARBA00023012"/>
    </source>
</evidence>
<dbReference type="InterPro" id="IPR036890">
    <property type="entry name" value="HATPase_C_sf"/>
</dbReference>
<evidence type="ECO:0000256" key="8">
    <source>
        <dbReference type="ARBA" id="ARBA00022989"/>
    </source>
</evidence>
<organism evidence="13 14">
    <name type="scientific">Anaerosphaera aminiphila DSM 21120</name>
    <dbReference type="NCBI Taxonomy" id="1120995"/>
    <lineage>
        <taxon>Bacteria</taxon>
        <taxon>Bacillati</taxon>
        <taxon>Bacillota</taxon>
        <taxon>Tissierellia</taxon>
        <taxon>Tissierellales</taxon>
        <taxon>Peptoniphilaceae</taxon>
        <taxon>Anaerosphaera</taxon>
    </lineage>
</organism>
<keyword evidence="5" id="KW-0808">Transferase</keyword>
<proteinExistence type="predicted"/>
<keyword evidence="9" id="KW-0902">Two-component regulatory system</keyword>
<keyword evidence="10 11" id="KW-0472">Membrane</keyword>
<dbReference type="Gene3D" id="1.10.287.130">
    <property type="match status" value="1"/>
</dbReference>
<evidence type="ECO:0000256" key="10">
    <source>
        <dbReference type="ARBA" id="ARBA00023136"/>
    </source>
</evidence>
<dbReference type="InterPro" id="IPR005467">
    <property type="entry name" value="His_kinase_dom"/>
</dbReference>
<evidence type="ECO:0000256" key="7">
    <source>
        <dbReference type="ARBA" id="ARBA00022777"/>
    </source>
</evidence>
<dbReference type="Gene3D" id="3.30.565.10">
    <property type="entry name" value="Histidine kinase-like ATPase, C-terminal domain"/>
    <property type="match status" value="1"/>
</dbReference>
<dbReference type="STRING" id="1120995.SAMN02745245_00406"/>
<dbReference type="Pfam" id="PF02518">
    <property type="entry name" value="HATPase_c"/>
    <property type="match status" value="1"/>
</dbReference>
<evidence type="ECO:0000256" key="11">
    <source>
        <dbReference type="SAM" id="Phobius"/>
    </source>
</evidence>
<dbReference type="EMBL" id="FQXI01000001">
    <property type="protein sequence ID" value="SHH03417.1"/>
    <property type="molecule type" value="Genomic_DNA"/>
</dbReference>
<evidence type="ECO:0000313" key="13">
    <source>
        <dbReference type="EMBL" id="SHH03417.1"/>
    </source>
</evidence>
<keyword evidence="14" id="KW-1185">Reference proteome</keyword>
<dbReference type="SUPFAM" id="SSF55874">
    <property type="entry name" value="ATPase domain of HSP90 chaperone/DNA topoisomerase II/histidine kinase"/>
    <property type="match status" value="1"/>
</dbReference>
<dbReference type="GO" id="GO:0004721">
    <property type="term" value="F:phosphoprotein phosphatase activity"/>
    <property type="evidence" value="ECO:0007669"/>
    <property type="project" value="TreeGrafter"/>
</dbReference>
<keyword evidence="7 13" id="KW-0418">Kinase</keyword>
<comment type="subcellular location">
    <subcellularLocation>
        <location evidence="2">Cell membrane</location>
        <topology evidence="2">Multi-pass membrane protein</topology>
    </subcellularLocation>
</comment>
<evidence type="ECO:0000256" key="1">
    <source>
        <dbReference type="ARBA" id="ARBA00000085"/>
    </source>
</evidence>
<evidence type="ECO:0000256" key="4">
    <source>
        <dbReference type="ARBA" id="ARBA00022475"/>
    </source>
</evidence>
<dbReference type="SMART" id="SM00387">
    <property type="entry name" value="HATPase_c"/>
    <property type="match status" value="1"/>
</dbReference>
<name>A0A1M5PNS8_9FIRM</name>
<evidence type="ECO:0000256" key="2">
    <source>
        <dbReference type="ARBA" id="ARBA00004651"/>
    </source>
</evidence>
<dbReference type="SUPFAM" id="SSF47384">
    <property type="entry name" value="Homodimeric domain of signal transducing histidine kinase"/>
    <property type="match status" value="1"/>
</dbReference>
<comment type="catalytic activity">
    <reaction evidence="1">
        <text>ATP + protein L-histidine = ADP + protein N-phospho-L-histidine.</text>
        <dbReference type="EC" id="2.7.13.3"/>
    </reaction>
</comment>
<gene>
    <name evidence="13" type="ORF">SAMN02745245_00406</name>
</gene>
<evidence type="ECO:0000313" key="14">
    <source>
        <dbReference type="Proteomes" id="UP000184032"/>
    </source>
</evidence>
<dbReference type="Proteomes" id="UP000184032">
    <property type="component" value="Unassembled WGS sequence"/>
</dbReference>
<dbReference type="CDD" id="cd00082">
    <property type="entry name" value="HisKA"/>
    <property type="match status" value="1"/>
</dbReference>
<dbReference type="GO" id="GO:0016036">
    <property type="term" value="P:cellular response to phosphate starvation"/>
    <property type="evidence" value="ECO:0007669"/>
    <property type="project" value="TreeGrafter"/>
</dbReference>
<dbReference type="PROSITE" id="PS50109">
    <property type="entry name" value="HIS_KIN"/>
    <property type="match status" value="1"/>
</dbReference>
<dbReference type="RefSeq" id="WP_073183231.1">
    <property type="nucleotide sequence ID" value="NZ_FQXI01000001.1"/>
</dbReference>
<protein>
    <recommendedName>
        <fullName evidence="3">histidine kinase</fullName>
        <ecNumber evidence="3">2.7.13.3</ecNumber>
    </recommendedName>
</protein>
<dbReference type="OrthoDB" id="9780487at2"/>
<dbReference type="InterPro" id="IPR003661">
    <property type="entry name" value="HisK_dim/P_dom"/>
</dbReference>
<dbReference type="InterPro" id="IPR050351">
    <property type="entry name" value="BphY/WalK/GraS-like"/>
</dbReference>
<sequence>MSFLNYLRGKLIDIVVHLLIILLTSVIVISYSVPTAVIYMLCLVYIVIFAVYYYFDFRKIKNKFNNYYKMINSLDKKYLFPELLSNLPLEENEWVKLIKIMEKSMVEEVKREKKDKSVYKDYIEVMIHEIKNPLATINLICDNNKDDTSRKITIQTEQISNLIEQALYLAKLENMERDYYIKETKLERLVSLGIMQNRGALLENDFLIETSNLDFNIYTDEKWATFIINQLISNSIKYRSNHPKIIFKGNKLKEAVELFVIDNGQGFNKHEIDKVLEKGYTGERAHNLNSTGMGLYITRILGERLNISISIDRNTESGASVKLIFPVEDFNRQL</sequence>
<keyword evidence="8 11" id="KW-1133">Transmembrane helix</keyword>
<dbReference type="InterPro" id="IPR036097">
    <property type="entry name" value="HisK_dim/P_sf"/>
</dbReference>
<accession>A0A1M5PNS8</accession>
<reference evidence="13 14" key="1">
    <citation type="submission" date="2016-11" db="EMBL/GenBank/DDBJ databases">
        <authorList>
            <person name="Jaros S."/>
            <person name="Januszkiewicz K."/>
            <person name="Wedrychowicz H."/>
        </authorList>
    </citation>
    <scope>NUCLEOTIDE SEQUENCE [LARGE SCALE GENOMIC DNA]</scope>
    <source>
        <strain evidence="13 14">DSM 21120</strain>
    </source>
</reference>
<feature type="domain" description="Histidine kinase" evidence="12">
    <location>
        <begin position="125"/>
        <end position="329"/>
    </location>
</feature>
<dbReference type="EC" id="2.7.13.3" evidence="3"/>
<dbReference type="InterPro" id="IPR003594">
    <property type="entry name" value="HATPase_dom"/>
</dbReference>
<feature type="transmembrane region" description="Helical" evidence="11">
    <location>
        <begin position="12"/>
        <end position="31"/>
    </location>
</feature>
<evidence type="ECO:0000256" key="5">
    <source>
        <dbReference type="ARBA" id="ARBA00022679"/>
    </source>
</evidence>
<evidence type="ECO:0000256" key="6">
    <source>
        <dbReference type="ARBA" id="ARBA00022692"/>
    </source>
</evidence>
<feature type="transmembrane region" description="Helical" evidence="11">
    <location>
        <begin position="37"/>
        <end position="55"/>
    </location>
</feature>
<keyword evidence="4" id="KW-1003">Cell membrane</keyword>
<dbReference type="PANTHER" id="PTHR45453">
    <property type="entry name" value="PHOSPHATE REGULON SENSOR PROTEIN PHOR"/>
    <property type="match status" value="1"/>
</dbReference>
<dbReference type="GO" id="GO:0000155">
    <property type="term" value="F:phosphorelay sensor kinase activity"/>
    <property type="evidence" value="ECO:0007669"/>
    <property type="project" value="InterPro"/>
</dbReference>